<dbReference type="PANTHER" id="PTHR30535">
    <property type="entry name" value="VITAMIN B12-BINDING PROTEIN"/>
    <property type="match status" value="1"/>
</dbReference>
<reference evidence="4" key="2">
    <citation type="journal article" date="2021" name="PeerJ">
        <title>Extensive microbial diversity within the chicken gut microbiome revealed by metagenomics and culture.</title>
        <authorList>
            <person name="Gilroy R."/>
            <person name="Ravi A."/>
            <person name="Getino M."/>
            <person name="Pursley I."/>
            <person name="Horton D.L."/>
            <person name="Alikhan N.F."/>
            <person name="Baker D."/>
            <person name="Gharbi K."/>
            <person name="Hall N."/>
            <person name="Watson M."/>
            <person name="Adriaenssens E.M."/>
            <person name="Foster-Nyarko E."/>
            <person name="Jarju S."/>
            <person name="Secka A."/>
            <person name="Antonio M."/>
            <person name="Oren A."/>
            <person name="Chaudhuri R.R."/>
            <person name="La Ragione R."/>
            <person name="Hildebrand F."/>
            <person name="Pallen M.J."/>
        </authorList>
    </citation>
    <scope>NUCLEOTIDE SEQUENCE</scope>
    <source>
        <strain evidence="4">CHK160-1198</strain>
    </source>
</reference>
<gene>
    <name evidence="4" type="ORF">IAB06_01845</name>
</gene>
<dbReference type="Gene3D" id="3.40.50.1980">
    <property type="entry name" value="Nitrogenase molybdenum iron protein domain"/>
    <property type="match status" value="2"/>
</dbReference>
<dbReference type="Pfam" id="PF01497">
    <property type="entry name" value="Peripla_BP_2"/>
    <property type="match status" value="1"/>
</dbReference>
<reference evidence="4" key="1">
    <citation type="submission" date="2020-10" db="EMBL/GenBank/DDBJ databases">
        <authorList>
            <person name="Gilroy R."/>
        </authorList>
    </citation>
    <scope>NUCLEOTIDE SEQUENCE</scope>
    <source>
        <strain evidence="4">CHK160-1198</strain>
    </source>
</reference>
<evidence type="ECO:0000256" key="2">
    <source>
        <dbReference type="SAM" id="SignalP"/>
    </source>
</evidence>
<dbReference type="SUPFAM" id="SSF53807">
    <property type="entry name" value="Helical backbone' metal receptor"/>
    <property type="match status" value="1"/>
</dbReference>
<accession>A0A9D1SKP6</accession>
<feature type="chain" id="PRO_5038712617" evidence="2">
    <location>
        <begin position="25"/>
        <end position="330"/>
    </location>
</feature>
<dbReference type="AlphaFoldDB" id="A0A9D1SKP6"/>
<dbReference type="PROSITE" id="PS50983">
    <property type="entry name" value="FE_B12_PBP"/>
    <property type="match status" value="1"/>
</dbReference>
<name>A0A9D1SKP6_9FIRM</name>
<feature type="domain" description="Fe/B12 periplasmic-binding" evidence="3">
    <location>
        <begin position="59"/>
        <end position="320"/>
    </location>
</feature>
<evidence type="ECO:0000313" key="4">
    <source>
        <dbReference type="EMBL" id="HIU63771.1"/>
    </source>
</evidence>
<dbReference type="InterPro" id="IPR002491">
    <property type="entry name" value="ABC_transptr_periplasmic_BD"/>
</dbReference>
<evidence type="ECO:0000259" key="3">
    <source>
        <dbReference type="PROSITE" id="PS50983"/>
    </source>
</evidence>
<protein>
    <submittedName>
        <fullName evidence="4">ABC transporter substrate-binding protein</fullName>
    </submittedName>
</protein>
<dbReference type="EMBL" id="DVNI01000028">
    <property type="protein sequence ID" value="HIU63771.1"/>
    <property type="molecule type" value="Genomic_DNA"/>
</dbReference>
<dbReference type="PANTHER" id="PTHR30535:SF34">
    <property type="entry name" value="MOLYBDATE-BINDING PROTEIN MOLA"/>
    <property type="match status" value="1"/>
</dbReference>
<keyword evidence="2" id="KW-0732">Signal</keyword>
<sequence length="330" mass="36865">MSVLKKLNLMLSIIIVAVLCVGCAADSFDGAPYKERTAKYLGLRDNTGKLVHLARPPERIVSLALRSDEILLEMVERKRIISLSKWAADPNVSNITHLVGDLPCQTLLSEEHIIALKPDLVIVSQSQPYDLVYRLRSLGIPVFVCPLPRTVQDSKNMILELGNLLGVKERAGEIVAGMEKRLRIIEEKVKLIPEKQRVVVYRFSISGGSGGKNSSFNDVCNLAGVKNAAAQMEFWGTQLMPKEQIVRLNPDVILLPTWDYSGEIDIKQYVTNIIEDPSLQTVKAIKEGRLYIISDKYMLSSSQYMVNAVEDIYEACYGTGKGLWQNENID</sequence>
<dbReference type="Proteomes" id="UP000824099">
    <property type="component" value="Unassembled WGS sequence"/>
</dbReference>
<organism evidence="4 5">
    <name type="scientific">Candidatus Avacidaminococcus intestinavium</name>
    <dbReference type="NCBI Taxonomy" id="2840684"/>
    <lineage>
        <taxon>Bacteria</taxon>
        <taxon>Bacillati</taxon>
        <taxon>Bacillota</taxon>
        <taxon>Negativicutes</taxon>
        <taxon>Acidaminococcales</taxon>
        <taxon>Acidaminococcaceae</taxon>
        <taxon>Acidaminococcaceae incertae sedis</taxon>
        <taxon>Candidatus Avacidaminococcus</taxon>
    </lineage>
</organism>
<feature type="signal peptide" evidence="2">
    <location>
        <begin position="1"/>
        <end position="24"/>
    </location>
</feature>
<dbReference type="InterPro" id="IPR050902">
    <property type="entry name" value="ABC_Transporter_SBP"/>
</dbReference>
<proteinExistence type="inferred from homology"/>
<comment type="similarity">
    <text evidence="1">Belongs to the bacterial solute-binding protein 8 family.</text>
</comment>
<evidence type="ECO:0000313" key="5">
    <source>
        <dbReference type="Proteomes" id="UP000824099"/>
    </source>
</evidence>
<evidence type="ECO:0000256" key="1">
    <source>
        <dbReference type="ARBA" id="ARBA00008814"/>
    </source>
</evidence>
<comment type="caution">
    <text evidence="4">The sequence shown here is derived from an EMBL/GenBank/DDBJ whole genome shotgun (WGS) entry which is preliminary data.</text>
</comment>
<dbReference type="GO" id="GO:0071281">
    <property type="term" value="P:cellular response to iron ion"/>
    <property type="evidence" value="ECO:0007669"/>
    <property type="project" value="TreeGrafter"/>
</dbReference>